<dbReference type="Proteomes" id="UP000660070">
    <property type="component" value="Unassembled WGS sequence"/>
</dbReference>
<reference evidence="1 2" key="1">
    <citation type="submission" date="2020-11" db="EMBL/GenBank/DDBJ databases">
        <title>Kaistella gelatinilytica sp. nov., a flavobacterium isolated from Antarctic Soil.</title>
        <authorList>
            <person name="Li J."/>
        </authorList>
    </citation>
    <scope>NUCLEOTIDE SEQUENCE [LARGE SCALE GENOMIC DNA]</scope>
    <source>
        <strain evidence="1 2">G5-32</strain>
    </source>
</reference>
<proteinExistence type="predicted"/>
<dbReference type="RefSeq" id="WP_196078468.1">
    <property type="nucleotide sequence ID" value="NZ_JADPVI010000001.1"/>
</dbReference>
<name>A0ABS0F8C0_9FLAO</name>
<gene>
    <name evidence="1" type="ORF">IV494_01845</name>
</gene>
<accession>A0ABS0F8C0</accession>
<keyword evidence="2" id="KW-1185">Reference proteome</keyword>
<evidence type="ECO:0000313" key="1">
    <source>
        <dbReference type="EMBL" id="MBF8455911.1"/>
    </source>
</evidence>
<dbReference type="EMBL" id="JADPVI010000001">
    <property type="protein sequence ID" value="MBF8455911.1"/>
    <property type="molecule type" value="Genomic_DNA"/>
</dbReference>
<sequence length="122" mass="14561">MQNTYLKIKLEETIKPKRSSFFQTILSKFLLTVIPKANPDFENQIQNINIWLIEFDEDGIPEKEIGLDKDGKTVMIMPWKDNYGYWTDNDFKLQDFENGFNCSEIEEEYFKSEWIAFEQSNL</sequence>
<organism evidence="1 2">
    <name type="scientific">Kaistella gelatinilytica</name>
    <dbReference type="NCBI Taxonomy" id="2787636"/>
    <lineage>
        <taxon>Bacteria</taxon>
        <taxon>Pseudomonadati</taxon>
        <taxon>Bacteroidota</taxon>
        <taxon>Flavobacteriia</taxon>
        <taxon>Flavobacteriales</taxon>
        <taxon>Weeksellaceae</taxon>
        <taxon>Chryseobacterium group</taxon>
        <taxon>Kaistella</taxon>
    </lineage>
</organism>
<protein>
    <submittedName>
        <fullName evidence="1">Uncharacterized protein</fullName>
    </submittedName>
</protein>
<evidence type="ECO:0000313" key="2">
    <source>
        <dbReference type="Proteomes" id="UP000660070"/>
    </source>
</evidence>
<comment type="caution">
    <text evidence="1">The sequence shown here is derived from an EMBL/GenBank/DDBJ whole genome shotgun (WGS) entry which is preliminary data.</text>
</comment>